<feature type="coiled-coil region" evidence="1">
    <location>
        <begin position="123"/>
        <end position="211"/>
    </location>
</feature>
<dbReference type="InterPro" id="IPR029092">
    <property type="entry name" value="Zwint-1"/>
</dbReference>
<reference evidence="3" key="2">
    <citation type="submission" date="2025-08" db="UniProtKB">
        <authorList>
            <consortium name="RefSeq"/>
        </authorList>
    </citation>
    <scope>IDENTIFICATION</scope>
</reference>
<keyword evidence="2" id="KW-1185">Reference proteome</keyword>
<protein>
    <submittedName>
        <fullName evidence="3">Outer kinetochore KNL1 complex subunit ZWINT isoform X1</fullName>
    </submittedName>
</protein>
<dbReference type="PANTHER" id="PTHR31504:SF1">
    <property type="entry name" value="ZW10 INTERACTOR"/>
    <property type="match status" value="1"/>
</dbReference>
<reference evidence="2" key="1">
    <citation type="submission" date="2025-05" db="UniProtKB">
        <authorList>
            <consortium name="RefSeq"/>
        </authorList>
    </citation>
    <scope>NUCLEOTIDE SEQUENCE [LARGE SCALE GENOMIC DNA]</scope>
</reference>
<dbReference type="Proteomes" id="UP001652642">
    <property type="component" value="Chromosome 2"/>
</dbReference>
<organism evidence="2 3">
    <name type="scientific">Pogona vitticeps</name>
    <name type="common">central bearded dragon</name>
    <dbReference type="NCBI Taxonomy" id="103695"/>
    <lineage>
        <taxon>Eukaryota</taxon>
        <taxon>Metazoa</taxon>
        <taxon>Chordata</taxon>
        <taxon>Craniata</taxon>
        <taxon>Vertebrata</taxon>
        <taxon>Euteleostomi</taxon>
        <taxon>Lepidosauria</taxon>
        <taxon>Squamata</taxon>
        <taxon>Bifurcata</taxon>
        <taxon>Unidentata</taxon>
        <taxon>Episquamata</taxon>
        <taxon>Toxicofera</taxon>
        <taxon>Iguania</taxon>
        <taxon>Acrodonta</taxon>
        <taxon>Agamidae</taxon>
        <taxon>Amphibolurinae</taxon>
        <taxon>Pogona</taxon>
    </lineage>
</organism>
<name>A0ABM5FPU0_9SAUR</name>
<proteinExistence type="predicted"/>
<dbReference type="PANTHER" id="PTHR31504">
    <property type="entry name" value="ZW10 INTERACTOR ZWINT"/>
    <property type="match status" value="1"/>
</dbReference>
<dbReference type="GeneID" id="110081178"/>
<evidence type="ECO:0000313" key="2">
    <source>
        <dbReference type="Proteomes" id="UP001652642"/>
    </source>
</evidence>
<evidence type="ECO:0000256" key="1">
    <source>
        <dbReference type="SAM" id="Coils"/>
    </source>
</evidence>
<evidence type="ECO:0000313" key="3">
    <source>
        <dbReference type="RefSeq" id="XP_072847428.1"/>
    </source>
</evidence>
<dbReference type="RefSeq" id="XP_072847428.1">
    <property type="nucleotide sequence ID" value="XM_072991327.1"/>
</dbReference>
<dbReference type="Pfam" id="PF15556">
    <property type="entry name" value="Zwint"/>
    <property type="match status" value="1"/>
</dbReference>
<keyword evidence="1" id="KW-0175">Coiled coil</keyword>
<accession>A0ABM5FPU0</accession>
<gene>
    <name evidence="3" type="primary">ZWINT</name>
</gene>
<sequence>MDAEAGLNMAAVAEAGKIMAQWKDALTFEGQAKDGVEAELPAQVLAEHAVNTRKTHKLMYTQLQVVKFLLDFLESAPCIQDTSDAAVRKEMAEAKQQWKALKAEYQHQVESIKGAVPQVLAKLEEGRNRAQLLENALQRYQAKKQEMEEKAKIAHVRRQKEQQELLREQHQQLERRVSELQNQLQRHQDELQLLQQELEEQEAQASIWREKAQSTSNFRCLLETLKGIKLISVSETDLEIEMFSPSQPASSTPHHLKLRLHWEEDGSVTLQGDSPFFDPSLVLPMGTYSSIKSIVLELQQHYLQEAQLVAEIESLQNCFAIDWKQEKRILSYLKPSSTCSLHVEPGYPASGRISLVSVKSQHGAVDVTSYRPPHERPSLQNWLVYLSTVDFSAPFLS</sequence>